<dbReference type="Proteomes" id="UP001314229">
    <property type="component" value="Unassembled WGS sequence"/>
</dbReference>
<feature type="non-terminal residue" evidence="5">
    <location>
        <position position="139"/>
    </location>
</feature>
<comment type="caution">
    <text evidence="5">The sequence shown here is derived from an EMBL/GenBank/DDBJ whole genome shotgun (WGS) entry which is preliminary data.</text>
</comment>
<dbReference type="Gene3D" id="2.60.40.10">
    <property type="entry name" value="Immunoglobulins"/>
    <property type="match status" value="2"/>
</dbReference>
<evidence type="ECO:0000256" key="3">
    <source>
        <dbReference type="ARBA" id="ARBA00023136"/>
    </source>
</evidence>
<keyword evidence="3" id="KW-0472">Membrane</keyword>
<keyword evidence="4" id="KW-0325">Glycoprotein</keyword>
<name>A0AAV1QNK7_SCOSC</name>
<protein>
    <submittedName>
        <fullName evidence="5">Titin-like isoform X2</fullName>
    </submittedName>
</protein>
<dbReference type="InterPro" id="IPR015631">
    <property type="entry name" value="CD2/SLAM_rcpt"/>
</dbReference>
<keyword evidence="2" id="KW-0732">Signal</keyword>
<organism evidence="5 6">
    <name type="scientific">Scomber scombrus</name>
    <name type="common">Atlantic mackerel</name>
    <name type="synonym">Scomber vernalis</name>
    <dbReference type="NCBI Taxonomy" id="13677"/>
    <lineage>
        <taxon>Eukaryota</taxon>
        <taxon>Metazoa</taxon>
        <taxon>Chordata</taxon>
        <taxon>Craniata</taxon>
        <taxon>Vertebrata</taxon>
        <taxon>Euteleostomi</taxon>
        <taxon>Actinopterygii</taxon>
        <taxon>Neopterygii</taxon>
        <taxon>Teleostei</taxon>
        <taxon>Neoteleostei</taxon>
        <taxon>Acanthomorphata</taxon>
        <taxon>Pelagiaria</taxon>
        <taxon>Scombriformes</taxon>
        <taxon>Scombridae</taxon>
        <taxon>Scomber</taxon>
    </lineage>
</organism>
<comment type="subcellular location">
    <subcellularLocation>
        <location evidence="1">Membrane</location>
    </subcellularLocation>
</comment>
<accession>A0AAV1QNK7</accession>
<sequence length="139" mass="15747">MEWYGDETYSYRNFKDRGSLNISTGEMTITGLTGDDSGIYTAEINNKVNRKIQLLVISPVPKPSLSVWCDAWSYCVFNCSGNTAGAEPVTYWWTSGDTTWPSTKELKITWEETKQWFICSFKNPVSSNSSEKVLNPFIS</sequence>
<dbReference type="SUPFAM" id="SSF48726">
    <property type="entry name" value="Immunoglobulin"/>
    <property type="match status" value="1"/>
</dbReference>
<evidence type="ECO:0000313" key="5">
    <source>
        <dbReference type="EMBL" id="CAK6984985.1"/>
    </source>
</evidence>
<dbReference type="InterPro" id="IPR036179">
    <property type="entry name" value="Ig-like_dom_sf"/>
</dbReference>
<reference evidence="5 6" key="1">
    <citation type="submission" date="2024-01" db="EMBL/GenBank/DDBJ databases">
        <authorList>
            <person name="Alioto T."/>
            <person name="Alioto T."/>
            <person name="Gomez Garrido J."/>
        </authorList>
    </citation>
    <scope>NUCLEOTIDE SEQUENCE [LARGE SCALE GENOMIC DNA]</scope>
</reference>
<gene>
    <name evidence="5" type="ORF">FSCOSCO3_A022530</name>
</gene>
<dbReference type="AlphaFoldDB" id="A0AAV1QNK7"/>
<evidence type="ECO:0000256" key="4">
    <source>
        <dbReference type="ARBA" id="ARBA00023180"/>
    </source>
</evidence>
<evidence type="ECO:0000313" key="6">
    <source>
        <dbReference type="Proteomes" id="UP001314229"/>
    </source>
</evidence>
<keyword evidence="6" id="KW-1185">Reference proteome</keyword>
<evidence type="ECO:0000256" key="1">
    <source>
        <dbReference type="ARBA" id="ARBA00004370"/>
    </source>
</evidence>
<proteinExistence type="predicted"/>
<dbReference type="InterPro" id="IPR013783">
    <property type="entry name" value="Ig-like_fold"/>
</dbReference>
<evidence type="ECO:0000256" key="2">
    <source>
        <dbReference type="ARBA" id="ARBA00022729"/>
    </source>
</evidence>
<dbReference type="EMBL" id="CAWUFR010003139">
    <property type="protein sequence ID" value="CAK6984985.1"/>
    <property type="molecule type" value="Genomic_DNA"/>
</dbReference>
<dbReference type="PANTHER" id="PTHR12080:SF125">
    <property type="entry name" value="CD48 ANTIGEN-LIKE"/>
    <property type="match status" value="1"/>
</dbReference>
<dbReference type="PANTHER" id="PTHR12080">
    <property type="entry name" value="SIGNALING LYMPHOCYTIC ACTIVATION MOLECULE"/>
    <property type="match status" value="1"/>
</dbReference>
<dbReference type="GO" id="GO:0016020">
    <property type="term" value="C:membrane"/>
    <property type="evidence" value="ECO:0007669"/>
    <property type="project" value="UniProtKB-SubCell"/>
</dbReference>